<evidence type="ECO:0000313" key="2">
    <source>
        <dbReference type="Proteomes" id="UP000238220"/>
    </source>
</evidence>
<organism evidence="1 2">
    <name type="scientific">Solimonas fluminis</name>
    <dbReference type="NCBI Taxonomy" id="2086571"/>
    <lineage>
        <taxon>Bacteria</taxon>
        <taxon>Pseudomonadati</taxon>
        <taxon>Pseudomonadota</taxon>
        <taxon>Gammaproteobacteria</taxon>
        <taxon>Nevskiales</taxon>
        <taxon>Nevskiaceae</taxon>
        <taxon>Solimonas</taxon>
    </lineage>
</organism>
<dbReference type="AlphaFoldDB" id="A0A2S5THB0"/>
<evidence type="ECO:0008006" key="3">
    <source>
        <dbReference type="Google" id="ProtNLM"/>
    </source>
</evidence>
<dbReference type="RefSeq" id="WP_104230252.1">
    <property type="nucleotide sequence ID" value="NZ_PSNW01000004.1"/>
</dbReference>
<keyword evidence="2" id="KW-1185">Reference proteome</keyword>
<dbReference type="PROSITE" id="PS51318">
    <property type="entry name" value="TAT"/>
    <property type="match status" value="1"/>
</dbReference>
<protein>
    <recommendedName>
        <fullName evidence="3">DUF1329 domain-containing protein</fullName>
    </recommendedName>
</protein>
<sequence>MRVIRYDREYSRRQFLGGLVRGAATAGVLMPLWDAVAKDGDVTRAYPEELLSIENWSKGKLKAGDEISAANVELVKDLLEPIKYHQVAKMGRRLRIAPTTTDIFRLSPWEYLEASLKNRGQAQFDAQGNIVTAQGKPWIGGNPFPDARTGLELFASLTLSWGRHDASMYAIKEYDVGLSGEIDFRYELGWAELSPVARVSLEPRPYWTGKEDKLRYQSVFFVKPDAVNGTSYLNIWPYDQNRFPELYGYLPEFKRIRQFPTDQRFEPLIPGSTLYLSDAWAAGDPLHTWGNYKIVGRGPLLAGVSGGWSPAHPNWEHRTHGGPKGLSFWDTTVELVPEAIVVEAEPVKFPRAPVSKKRVWFDARTGLPVGMVTYDRRGEPYHSFDAAFALYEAGGKSVMDGKHPYWSWSHVHAFNIQTGHMTRLEQVREIAGGHRSSANDPGLYERYLTNAALMRLGRA</sequence>
<dbReference type="Proteomes" id="UP000238220">
    <property type="component" value="Unassembled WGS sequence"/>
</dbReference>
<accession>A0A2S5THB0</accession>
<dbReference type="EMBL" id="PSNW01000004">
    <property type="protein sequence ID" value="PPE74364.1"/>
    <property type="molecule type" value="Genomic_DNA"/>
</dbReference>
<name>A0A2S5THB0_9GAMM</name>
<gene>
    <name evidence="1" type="ORF">C3942_10090</name>
</gene>
<dbReference type="OrthoDB" id="5937151at2"/>
<evidence type="ECO:0000313" key="1">
    <source>
        <dbReference type="EMBL" id="PPE74364.1"/>
    </source>
</evidence>
<dbReference type="CDD" id="cd16329">
    <property type="entry name" value="LolA_like"/>
    <property type="match status" value="1"/>
</dbReference>
<dbReference type="Gene3D" id="2.50.20.10">
    <property type="entry name" value="Lipoprotein localisation LolA/LolB/LppX"/>
    <property type="match status" value="1"/>
</dbReference>
<dbReference type="InterPro" id="IPR006311">
    <property type="entry name" value="TAT_signal"/>
</dbReference>
<proteinExistence type="predicted"/>
<dbReference type="InterPro" id="IPR010752">
    <property type="entry name" value="DUF1329"/>
</dbReference>
<dbReference type="Pfam" id="PF07044">
    <property type="entry name" value="DUF1329"/>
    <property type="match status" value="1"/>
</dbReference>
<reference evidence="1 2" key="1">
    <citation type="submission" date="2018-02" db="EMBL/GenBank/DDBJ databases">
        <title>Genome sequencing of Solimonas sp. HR-BB.</title>
        <authorList>
            <person name="Lee Y."/>
            <person name="Jeon C.O."/>
        </authorList>
    </citation>
    <scope>NUCLEOTIDE SEQUENCE [LARGE SCALE GENOMIC DNA]</scope>
    <source>
        <strain evidence="1 2">HR-BB</strain>
    </source>
</reference>
<comment type="caution">
    <text evidence="1">The sequence shown here is derived from an EMBL/GenBank/DDBJ whole genome shotgun (WGS) entry which is preliminary data.</text>
</comment>